<evidence type="ECO:0000256" key="12">
    <source>
        <dbReference type="RuleBase" id="RU004253"/>
    </source>
</evidence>
<comment type="cofactor">
    <cofactor evidence="10">
        <name>Mg(2+)</name>
        <dbReference type="ChEBI" id="CHEBI:18420"/>
    </cofactor>
    <text evidence="10">Binds 1 Mg(2+) ion per subunit.</text>
</comment>
<feature type="binding site" evidence="10">
    <location>
        <position position="116"/>
    </location>
    <ligand>
        <name>4-amino-2-methyl-5-(diphosphooxymethyl)pyrimidine</name>
        <dbReference type="ChEBI" id="CHEBI:57841"/>
    </ligand>
</feature>
<evidence type="ECO:0000256" key="10">
    <source>
        <dbReference type="HAMAP-Rule" id="MF_00097"/>
    </source>
</evidence>
<feature type="domain" description="Thiamine phosphate synthase/TenI" evidence="13">
    <location>
        <begin position="16"/>
        <end position="202"/>
    </location>
</feature>
<evidence type="ECO:0000256" key="1">
    <source>
        <dbReference type="ARBA" id="ARBA00003814"/>
    </source>
</evidence>
<dbReference type="GO" id="GO:0009229">
    <property type="term" value="P:thiamine diphosphate biosynthetic process"/>
    <property type="evidence" value="ECO:0007669"/>
    <property type="project" value="UniProtKB-UniRule"/>
</dbReference>
<evidence type="ECO:0000259" key="13">
    <source>
        <dbReference type="Pfam" id="PF02581"/>
    </source>
</evidence>
<keyword evidence="3 10" id="KW-0808">Transferase</keyword>
<protein>
    <recommendedName>
        <fullName evidence="10">Thiamine-phosphate synthase</fullName>
        <shortName evidence="10">TP synthase</shortName>
        <shortName evidence="10">TPS</shortName>
        <ecNumber evidence="10">2.5.1.3</ecNumber>
    </recommendedName>
    <alternativeName>
        <fullName evidence="10">Thiamine-phosphate pyrophosphorylase</fullName>
        <shortName evidence="10">TMP pyrophosphorylase</shortName>
        <shortName evidence="10">TMP-PPase</shortName>
    </alternativeName>
</protein>
<dbReference type="PANTHER" id="PTHR20857">
    <property type="entry name" value="THIAMINE-PHOSPHATE PYROPHOSPHORYLASE"/>
    <property type="match status" value="1"/>
</dbReference>
<evidence type="ECO:0000313" key="15">
    <source>
        <dbReference type="Proteomes" id="UP000252770"/>
    </source>
</evidence>
<evidence type="ECO:0000256" key="5">
    <source>
        <dbReference type="ARBA" id="ARBA00022842"/>
    </source>
</evidence>
<evidence type="ECO:0000256" key="3">
    <source>
        <dbReference type="ARBA" id="ARBA00022679"/>
    </source>
</evidence>
<feature type="binding site" evidence="10">
    <location>
        <position position="146"/>
    </location>
    <ligand>
        <name>4-amino-2-methyl-5-(diphosphooxymethyl)pyrimidine</name>
        <dbReference type="ChEBI" id="CHEBI:57841"/>
    </ligand>
</feature>
<name>A0A367YRX7_9ACTN</name>
<keyword evidence="4 10" id="KW-0479">Metal-binding</keyword>
<evidence type="ECO:0000313" key="14">
    <source>
        <dbReference type="EMBL" id="RCK68550.1"/>
    </source>
</evidence>
<feature type="binding site" evidence="10">
    <location>
        <begin position="143"/>
        <end position="145"/>
    </location>
    <ligand>
        <name>2-[(2R,5Z)-2-carboxy-4-methylthiazol-5(2H)-ylidene]ethyl phosphate</name>
        <dbReference type="ChEBI" id="CHEBI:62899"/>
    </ligand>
</feature>
<dbReference type="NCBIfam" id="TIGR00693">
    <property type="entry name" value="thiE"/>
    <property type="match status" value="1"/>
</dbReference>
<dbReference type="Proteomes" id="UP000252770">
    <property type="component" value="Unassembled WGS sequence"/>
</dbReference>
<feature type="binding site" evidence="10">
    <location>
        <position position="179"/>
    </location>
    <ligand>
        <name>2-[(2R,5Z)-2-carboxy-4-methylthiazol-5(2H)-ylidene]ethyl phosphate</name>
        <dbReference type="ChEBI" id="CHEBI:62899"/>
    </ligand>
</feature>
<comment type="caution">
    <text evidence="14">The sequence shown here is derived from an EMBL/GenBank/DDBJ whole genome shotgun (WGS) entry which is preliminary data.</text>
</comment>
<keyword evidence="5 10" id="KW-0460">Magnesium</keyword>
<dbReference type="AlphaFoldDB" id="A0A367YRX7"/>
<comment type="similarity">
    <text evidence="10 11">Belongs to the thiamine-phosphate synthase family.</text>
</comment>
<dbReference type="HAMAP" id="MF_00097">
    <property type="entry name" value="TMP_synthase"/>
    <property type="match status" value="1"/>
</dbReference>
<comment type="caution">
    <text evidence="10">Lacks conserved residue(s) required for the propagation of feature annotation.</text>
</comment>
<dbReference type="GO" id="GO:0004789">
    <property type="term" value="F:thiamine-phosphate diphosphorylase activity"/>
    <property type="evidence" value="ECO:0007669"/>
    <property type="project" value="UniProtKB-UniRule"/>
</dbReference>
<dbReference type="GO" id="GO:0009228">
    <property type="term" value="P:thiamine biosynthetic process"/>
    <property type="evidence" value="ECO:0007669"/>
    <property type="project" value="UniProtKB-KW"/>
</dbReference>
<organism evidence="14 15">
    <name type="scientific">Desertihabitans brevis</name>
    <dbReference type="NCBI Taxonomy" id="2268447"/>
    <lineage>
        <taxon>Bacteria</taxon>
        <taxon>Bacillati</taxon>
        <taxon>Actinomycetota</taxon>
        <taxon>Actinomycetes</taxon>
        <taxon>Propionibacteriales</taxon>
        <taxon>Propionibacteriaceae</taxon>
        <taxon>Desertihabitans</taxon>
    </lineage>
</organism>
<comment type="catalytic activity">
    <reaction evidence="8 10 11">
        <text>2-(2-carboxy-4-methylthiazol-5-yl)ethyl phosphate + 4-amino-2-methyl-5-(diphosphooxymethyl)pyrimidine + 2 H(+) = thiamine phosphate + CO2 + diphosphate</text>
        <dbReference type="Rhea" id="RHEA:47848"/>
        <dbReference type="ChEBI" id="CHEBI:15378"/>
        <dbReference type="ChEBI" id="CHEBI:16526"/>
        <dbReference type="ChEBI" id="CHEBI:33019"/>
        <dbReference type="ChEBI" id="CHEBI:37575"/>
        <dbReference type="ChEBI" id="CHEBI:57841"/>
        <dbReference type="ChEBI" id="CHEBI:62890"/>
        <dbReference type="EC" id="2.5.1.3"/>
    </reaction>
</comment>
<evidence type="ECO:0000256" key="11">
    <source>
        <dbReference type="RuleBase" id="RU003826"/>
    </source>
</evidence>
<evidence type="ECO:0000256" key="2">
    <source>
        <dbReference type="ARBA" id="ARBA00005165"/>
    </source>
</evidence>
<dbReference type="Pfam" id="PF02581">
    <property type="entry name" value="TMP-TENI"/>
    <property type="match status" value="1"/>
</dbReference>
<evidence type="ECO:0000256" key="6">
    <source>
        <dbReference type="ARBA" id="ARBA00022977"/>
    </source>
</evidence>
<gene>
    <name evidence="10" type="primary">thiE</name>
    <name evidence="14" type="ORF">DT076_15035</name>
</gene>
<comment type="function">
    <text evidence="1 10">Condenses 4-methyl-5-(beta-hydroxyethyl)thiazole monophosphate (THZ-P) and 2-methyl-4-amino-5-hydroxymethyl pyrimidine pyrophosphate (HMP-PP) to form thiamine monophosphate (TMP).</text>
</comment>
<dbReference type="SUPFAM" id="SSF51391">
    <property type="entry name" value="Thiamin phosphate synthase"/>
    <property type="match status" value="1"/>
</dbReference>
<evidence type="ECO:0000256" key="9">
    <source>
        <dbReference type="ARBA" id="ARBA00047883"/>
    </source>
</evidence>
<comment type="pathway">
    <text evidence="2 10 12">Cofactor biosynthesis; thiamine diphosphate biosynthesis; thiamine phosphate from 4-amino-2-methyl-5-diphosphomethylpyrimidine and 4-methyl-5-(2-phosphoethyl)-thiazole: step 1/1.</text>
</comment>
<dbReference type="CDD" id="cd00564">
    <property type="entry name" value="TMP_TenI"/>
    <property type="match status" value="1"/>
</dbReference>
<dbReference type="InterPro" id="IPR013785">
    <property type="entry name" value="Aldolase_TIM"/>
</dbReference>
<feature type="binding site" evidence="10">
    <location>
        <position position="78"/>
    </location>
    <ligand>
        <name>Mg(2+)</name>
        <dbReference type="ChEBI" id="CHEBI:18420"/>
    </ligand>
</feature>
<feature type="binding site" evidence="10">
    <location>
        <begin position="45"/>
        <end position="49"/>
    </location>
    <ligand>
        <name>4-amino-2-methyl-5-(diphosphooxymethyl)pyrimidine</name>
        <dbReference type="ChEBI" id="CHEBI:57841"/>
    </ligand>
</feature>
<sequence>MTALRGVAERLRTAKLYLCTDGRVEQGDFADFVQEAFAGGVDILQVRHKGLDPEQELELLQVARRAARPHHGLVSVNDSPALAGRFGTDVLHLGQTDGPAAEARRHLHRWAVVGRSTHSVEQLAEADADPDTDYFCVGPVHATPTKPTYRPVGLELVRHAAQQVPPHEPGRKPWFAIGGINRETLDDVLLAGARRVVVVRAITEADDPRAAAAELKARLTQAWRDDPSMVEGGFALEGDPGVLRRAFGRDS</sequence>
<dbReference type="GO" id="GO:0005737">
    <property type="term" value="C:cytoplasm"/>
    <property type="evidence" value="ECO:0007669"/>
    <property type="project" value="TreeGrafter"/>
</dbReference>
<evidence type="ECO:0000256" key="8">
    <source>
        <dbReference type="ARBA" id="ARBA00047851"/>
    </source>
</evidence>
<reference evidence="14 15" key="1">
    <citation type="submission" date="2018-07" db="EMBL/GenBank/DDBJ databases">
        <title>Desertimonas flava gen. nov. sp. nov.</title>
        <authorList>
            <person name="Liu S."/>
        </authorList>
    </citation>
    <scope>NUCLEOTIDE SEQUENCE [LARGE SCALE GENOMIC DNA]</scope>
    <source>
        <strain evidence="14 15">16Sb5-5</strain>
    </source>
</reference>
<proteinExistence type="inferred from homology"/>
<comment type="catalytic activity">
    <reaction evidence="9 10 11">
        <text>2-[(2R,5Z)-2-carboxy-4-methylthiazol-5(2H)-ylidene]ethyl phosphate + 4-amino-2-methyl-5-(diphosphooxymethyl)pyrimidine + 2 H(+) = thiamine phosphate + CO2 + diphosphate</text>
        <dbReference type="Rhea" id="RHEA:47844"/>
        <dbReference type="ChEBI" id="CHEBI:15378"/>
        <dbReference type="ChEBI" id="CHEBI:16526"/>
        <dbReference type="ChEBI" id="CHEBI:33019"/>
        <dbReference type="ChEBI" id="CHEBI:37575"/>
        <dbReference type="ChEBI" id="CHEBI:57841"/>
        <dbReference type="ChEBI" id="CHEBI:62899"/>
        <dbReference type="EC" id="2.5.1.3"/>
    </reaction>
</comment>
<dbReference type="InterPro" id="IPR034291">
    <property type="entry name" value="TMP_synthase"/>
</dbReference>
<comment type="catalytic activity">
    <reaction evidence="7 10 11">
        <text>4-methyl-5-(2-phosphooxyethyl)-thiazole + 4-amino-2-methyl-5-(diphosphooxymethyl)pyrimidine + H(+) = thiamine phosphate + diphosphate</text>
        <dbReference type="Rhea" id="RHEA:22328"/>
        <dbReference type="ChEBI" id="CHEBI:15378"/>
        <dbReference type="ChEBI" id="CHEBI:33019"/>
        <dbReference type="ChEBI" id="CHEBI:37575"/>
        <dbReference type="ChEBI" id="CHEBI:57841"/>
        <dbReference type="ChEBI" id="CHEBI:58296"/>
        <dbReference type="EC" id="2.5.1.3"/>
    </reaction>
</comment>
<dbReference type="Gene3D" id="3.20.20.70">
    <property type="entry name" value="Aldolase class I"/>
    <property type="match status" value="1"/>
</dbReference>
<dbReference type="GO" id="GO:0000287">
    <property type="term" value="F:magnesium ion binding"/>
    <property type="evidence" value="ECO:0007669"/>
    <property type="project" value="UniProtKB-UniRule"/>
</dbReference>
<keyword evidence="6 10" id="KW-0784">Thiamine biosynthesis</keyword>
<feature type="binding site" evidence="10">
    <location>
        <position position="97"/>
    </location>
    <ligand>
        <name>Mg(2+)</name>
        <dbReference type="ChEBI" id="CHEBI:18420"/>
    </ligand>
</feature>
<accession>A0A367YRX7</accession>
<keyword evidence="15" id="KW-1185">Reference proteome</keyword>
<dbReference type="EC" id="2.5.1.3" evidence="10"/>
<dbReference type="PANTHER" id="PTHR20857:SF15">
    <property type="entry name" value="THIAMINE-PHOSPHATE SYNTHASE"/>
    <property type="match status" value="1"/>
</dbReference>
<dbReference type="EMBL" id="QOUI01000010">
    <property type="protein sequence ID" value="RCK68550.1"/>
    <property type="molecule type" value="Genomic_DNA"/>
</dbReference>
<dbReference type="RefSeq" id="WP_114127521.1">
    <property type="nucleotide sequence ID" value="NZ_QOUI01000010.1"/>
</dbReference>
<dbReference type="InterPro" id="IPR022998">
    <property type="entry name" value="ThiamineP_synth_TenI"/>
</dbReference>
<evidence type="ECO:0000256" key="4">
    <source>
        <dbReference type="ARBA" id="ARBA00022723"/>
    </source>
</evidence>
<feature type="binding site" evidence="10">
    <location>
        <position position="77"/>
    </location>
    <ligand>
        <name>4-amino-2-methyl-5-(diphosphooxymethyl)pyrimidine</name>
        <dbReference type="ChEBI" id="CHEBI:57841"/>
    </ligand>
</feature>
<evidence type="ECO:0000256" key="7">
    <source>
        <dbReference type="ARBA" id="ARBA00047334"/>
    </source>
</evidence>
<dbReference type="UniPathway" id="UPA00060">
    <property type="reaction ID" value="UER00141"/>
</dbReference>
<dbReference type="InterPro" id="IPR036206">
    <property type="entry name" value="ThiamineP_synth_sf"/>
</dbReference>